<sequence>MTVVADDLADSDSHMLAMSLDLIAFVVNYCQTADLGIEYGVGARDGLYHSFSPGARFVRTFVDPDSRLSALQHVLLGLNRSFNHQPVDLALQYHTRHLSLRDATWDQDAYFEKPRVLLHRQQAMIRGEHDVAVPLLERVSSVSLTILNTKDAPYSIVVLLDDAMRFLMSMDRNLAYGFVDKAGNGVFPDARVLQGDGPDGLRPAGRCAGLTQFMRMILAVLARWEEEWLRALRAIDRAADFQLGYTLRDKALDALMFDDSFHLSRTYFAALQTLRRASNMVDDTIRNWSDLRRRWNSLVCPSGMFSDDDLADAAHNWDTATAIIEARAQRVQATISRKSEEIKSLRDGLFNATSLREAGKSIALNRAIYVFTVVTVLYTPIGFLAAFWALPFFSNSAGDGSSGQPTIPSGFTTTFIVVPLLTYIICMAVAWFLGTNEAEKRTLIKKARGFLDAQLENLSDWTAEVYRRIISSRPWRNQDSESRPPTHLSPLPPPGASVHRASAEASHAHEP</sequence>
<protein>
    <submittedName>
        <fullName evidence="3">Fd7d4307-5b90-4336-bfdd-4a82b9540144</fullName>
    </submittedName>
</protein>
<evidence type="ECO:0000313" key="3">
    <source>
        <dbReference type="EMBL" id="SPQ25059.1"/>
    </source>
</evidence>
<evidence type="ECO:0000256" key="2">
    <source>
        <dbReference type="SAM" id="Phobius"/>
    </source>
</evidence>
<keyword evidence="2" id="KW-0812">Transmembrane</keyword>
<keyword evidence="2" id="KW-0472">Membrane</keyword>
<dbReference type="Proteomes" id="UP000289323">
    <property type="component" value="Unassembled WGS sequence"/>
</dbReference>
<evidence type="ECO:0000313" key="4">
    <source>
        <dbReference type="Proteomes" id="UP000289323"/>
    </source>
</evidence>
<feature type="transmembrane region" description="Helical" evidence="2">
    <location>
        <begin position="410"/>
        <end position="433"/>
    </location>
</feature>
<name>A0A3S4C9R9_9PEZI</name>
<gene>
    <name evidence="3" type="ORF">TT172_LOCUS7478</name>
</gene>
<keyword evidence="2" id="KW-1133">Transmembrane helix</keyword>
<dbReference type="Pfam" id="PF01544">
    <property type="entry name" value="CorA"/>
    <property type="match status" value="1"/>
</dbReference>
<feature type="compositionally biased region" description="Low complexity" evidence="1">
    <location>
        <begin position="496"/>
        <end position="505"/>
    </location>
</feature>
<feature type="region of interest" description="Disordered" evidence="1">
    <location>
        <begin position="476"/>
        <end position="511"/>
    </location>
</feature>
<dbReference type="EMBL" id="OUUZ01000015">
    <property type="protein sequence ID" value="SPQ25059.1"/>
    <property type="molecule type" value="Genomic_DNA"/>
</dbReference>
<feature type="transmembrane region" description="Helical" evidence="2">
    <location>
        <begin position="368"/>
        <end position="390"/>
    </location>
</feature>
<dbReference type="InterPro" id="IPR002523">
    <property type="entry name" value="MgTranspt_CorA/ZnTranspt_ZntB"/>
</dbReference>
<proteinExistence type="predicted"/>
<reference evidence="3 4" key="1">
    <citation type="submission" date="2018-04" db="EMBL/GenBank/DDBJ databases">
        <authorList>
            <person name="Huttner S."/>
            <person name="Dainat J."/>
        </authorList>
    </citation>
    <scope>NUCLEOTIDE SEQUENCE [LARGE SCALE GENOMIC DNA]</scope>
</reference>
<evidence type="ECO:0000256" key="1">
    <source>
        <dbReference type="SAM" id="MobiDB-lite"/>
    </source>
</evidence>
<organism evidence="3 4">
    <name type="scientific">Thermothielavioides terrestris</name>
    <dbReference type="NCBI Taxonomy" id="2587410"/>
    <lineage>
        <taxon>Eukaryota</taxon>
        <taxon>Fungi</taxon>
        <taxon>Dikarya</taxon>
        <taxon>Ascomycota</taxon>
        <taxon>Pezizomycotina</taxon>
        <taxon>Sordariomycetes</taxon>
        <taxon>Sordariomycetidae</taxon>
        <taxon>Sordariales</taxon>
        <taxon>Chaetomiaceae</taxon>
        <taxon>Thermothielavioides</taxon>
    </lineage>
</organism>
<accession>A0A3S4C9R9</accession>
<dbReference type="AlphaFoldDB" id="A0A3S4C9R9"/>